<evidence type="ECO:0000313" key="3">
    <source>
        <dbReference type="EMBL" id="CAH2089020.1"/>
    </source>
</evidence>
<protein>
    <recommendedName>
        <fullName evidence="5">THAP domain-containing protein 9</fullName>
    </recommendedName>
</protein>
<gene>
    <name evidence="3" type="ORF">EEDITHA_LOCUS5117</name>
</gene>
<evidence type="ECO:0000259" key="2">
    <source>
        <dbReference type="Pfam" id="PF21787"/>
    </source>
</evidence>
<evidence type="ECO:0000313" key="4">
    <source>
        <dbReference type="Proteomes" id="UP001153954"/>
    </source>
</evidence>
<feature type="domain" description="Transposable element P transposase-like RNase H" evidence="2">
    <location>
        <begin position="62"/>
        <end position="195"/>
    </location>
</feature>
<dbReference type="InterPro" id="IPR021896">
    <property type="entry name" value="THAP9-like_HTH"/>
</dbReference>
<evidence type="ECO:0000259" key="1">
    <source>
        <dbReference type="Pfam" id="PF12017"/>
    </source>
</evidence>
<evidence type="ECO:0008006" key="5">
    <source>
        <dbReference type="Google" id="ProtNLM"/>
    </source>
</evidence>
<dbReference type="InterPro" id="IPR048365">
    <property type="entry name" value="TNP-like_RNaseH_N"/>
</dbReference>
<dbReference type="Proteomes" id="UP001153954">
    <property type="component" value="Unassembled WGS sequence"/>
</dbReference>
<accession>A0AAU9TPB0</accession>
<reference evidence="3" key="1">
    <citation type="submission" date="2022-03" db="EMBL/GenBank/DDBJ databases">
        <authorList>
            <person name="Tunstrom K."/>
        </authorList>
    </citation>
    <scope>NUCLEOTIDE SEQUENCE</scope>
</reference>
<name>A0AAU9TPB0_EUPED</name>
<dbReference type="EMBL" id="CAKOGL010000007">
    <property type="protein sequence ID" value="CAH2089020.1"/>
    <property type="molecule type" value="Genomic_DNA"/>
</dbReference>
<feature type="domain" description="THAP9-like helix-turn-helix" evidence="1">
    <location>
        <begin position="11"/>
        <end position="55"/>
    </location>
</feature>
<keyword evidence="4" id="KW-1185">Reference proteome</keyword>
<dbReference type="AlphaFoldDB" id="A0AAU9TPB0"/>
<sequence>MNKKLKGSAKRPVTKYAPKFRKFCLTLHFYSPKAYNYLRTKFESCLPHPKTISKWYSNIDGSPGLTEDAFKIFKAKRSQSDKNMTCALIAAEMAIRQQKCFNRKTLQDEGIVDMGSGPNENMNIKASEAYFFILVSLNEPWKLPIAYFLIHGMTGEQKANIIKTILHKCHEVGVDVMSLTFDGHSSNLSAMQILGCDVNYFAVETAHVCAILHQVNLMRLVVEEYFAIRYYHKLKLDTVNSYVASKRKLFIKQIQRDGH</sequence>
<dbReference type="Pfam" id="PF12017">
    <property type="entry name" value="Tnp_P_element"/>
    <property type="match status" value="1"/>
</dbReference>
<proteinExistence type="predicted"/>
<organism evidence="3 4">
    <name type="scientific">Euphydryas editha</name>
    <name type="common">Edith's checkerspot</name>
    <dbReference type="NCBI Taxonomy" id="104508"/>
    <lineage>
        <taxon>Eukaryota</taxon>
        <taxon>Metazoa</taxon>
        <taxon>Ecdysozoa</taxon>
        <taxon>Arthropoda</taxon>
        <taxon>Hexapoda</taxon>
        <taxon>Insecta</taxon>
        <taxon>Pterygota</taxon>
        <taxon>Neoptera</taxon>
        <taxon>Endopterygota</taxon>
        <taxon>Lepidoptera</taxon>
        <taxon>Glossata</taxon>
        <taxon>Ditrysia</taxon>
        <taxon>Papilionoidea</taxon>
        <taxon>Nymphalidae</taxon>
        <taxon>Nymphalinae</taxon>
        <taxon>Euphydryas</taxon>
    </lineage>
</organism>
<dbReference type="Pfam" id="PF21787">
    <property type="entry name" value="TNP-like_RNaseH_N"/>
    <property type="match status" value="1"/>
</dbReference>
<comment type="caution">
    <text evidence="3">The sequence shown here is derived from an EMBL/GenBank/DDBJ whole genome shotgun (WGS) entry which is preliminary data.</text>
</comment>